<accession>X1HHN2</accession>
<proteinExistence type="predicted"/>
<name>X1HHN2_9ZZZZ</name>
<comment type="caution">
    <text evidence="1">The sequence shown here is derived from an EMBL/GenBank/DDBJ whole genome shotgun (WGS) entry which is preliminary data.</text>
</comment>
<organism evidence="1">
    <name type="scientific">marine sediment metagenome</name>
    <dbReference type="NCBI Taxonomy" id="412755"/>
    <lineage>
        <taxon>unclassified sequences</taxon>
        <taxon>metagenomes</taxon>
        <taxon>ecological metagenomes</taxon>
    </lineage>
</organism>
<feature type="non-terminal residue" evidence="1">
    <location>
        <position position="1"/>
    </location>
</feature>
<evidence type="ECO:0000313" key="1">
    <source>
        <dbReference type="EMBL" id="GAH53344.1"/>
    </source>
</evidence>
<dbReference type="AlphaFoldDB" id="X1HHN2"/>
<dbReference type="EMBL" id="BARU01023457">
    <property type="protein sequence ID" value="GAH53344.1"/>
    <property type="molecule type" value="Genomic_DNA"/>
</dbReference>
<reference evidence="1" key="1">
    <citation type="journal article" date="2014" name="Front. Microbiol.">
        <title>High frequency of phylogenetically diverse reductive dehalogenase-homologous genes in deep subseafloor sedimentary metagenomes.</title>
        <authorList>
            <person name="Kawai M."/>
            <person name="Futagami T."/>
            <person name="Toyoda A."/>
            <person name="Takaki Y."/>
            <person name="Nishi S."/>
            <person name="Hori S."/>
            <person name="Arai W."/>
            <person name="Tsubouchi T."/>
            <person name="Morono Y."/>
            <person name="Uchiyama I."/>
            <person name="Ito T."/>
            <person name="Fujiyama A."/>
            <person name="Inagaki F."/>
            <person name="Takami H."/>
        </authorList>
    </citation>
    <scope>NUCLEOTIDE SEQUENCE</scope>
    <source>
        <strain evidence="1">Expedition CK06-06</strain>
    </source>
</reference>
<sequence>FWVTSAQFSSEFPGVPLFGPEAEGYASVLY</sequence>
<gene>
    <name evidence="1" type="ORF">S03H2_38068</name>
</gene>
<protein>
    <submittedName>
        <fullName evidence="1">Uncharacterized protein</fullName>
    </submittedName>
</protein>